<evidence type="ECO:0000313" key="2">
    <source>
        <dbReference type="Proteomes" id="UP000784294"/>
    </source>
</evidence>
<dbReference type="EMBL" id="CAAALY010261354">
    <property type="protein sequence ID" value="VEL39469.1"/>
    <property type="molecule type" value="Genomic_DNA"/>
</dbReference>
<organism evidence="1 2">
    <name type="scientific">Protopolystoma xenopodis</name>
    <dbReference type="NCBI Taxonomy" id="117903"/>
    <lineage>
        <taxon>Eukaryota</taxon>
        <taxon>Metazoa</taxon>
        <taxon>Spiralia</taxon>
        <taxon>Lophotrochozoa</taxon>
        <taxon>Platyhelminthes</taxon>
        <taxon>Monogenea</taxon>
        <taxon>Polyopisthocotylea</taxon>
        <taxon>Polystomatidea</taxon>
        <taxon>Polystomatidae</taxon>
        <taxon>Protopolystoma</taxon>
    </lineage>
</organism>
<dbReference type="AlphaFoldDB" id="A0A3S5CQA5"/>
<proteinExistence type="predicted"/>
<gene>
    <name evidence="1" type="ORF">PXEA_LOCUS32909</name>
</gene>
<dbReference type="Proteomes" id="UP000784294">
    <property type="component" value="Unassembled WGS sequence"/>
</dbReference>
<reference evidence="1" key="1">
    <citation type="submission" date="2018-11" db="EMBL/GenBank/DDBJ databases">
        <authorList>
            <consortium name="Pathogen Informatics"/>
        </authorList>
    </citation>
    <scope>NUCLEOTIDE SEQUENCE</scope>
</reference>
<accession>A0A3S5CQA5</accession>
<keyword evidence="2" id="KW-1185">Reference proteome</keyword>
<protein>
    <submittedName>
        <fullName evidence="1">Uncharacterized protein</fullName>
    </submittedName>
</protein>
<name>A0A3S5CQA5_9PLAT</name>
<comment type="caution">
    <text evidence="1">The sequence shown here is derived from an EMBL/GenBank/DDBJ whole genome shotgun (WGS) entry which is preliminary data.</text>
</comment>
<sequence>MSRRSTSSNGRRRPAEALDWVDRSRPATRLGLGFDVRA</sequence>
<evidence type="ECO:0000313" key="1">
    <source>
        <dbReference type="EMBL" id="VEL39469.1"/>
    </source>
</evidence>